<dbReference type="PANTHER" id="PTHR23107">
    <property type="entry name" value="SYNOVIAL SARCOMA ASSOCIATED SS18 PROTEIN"/>
    <property type="match status" value="1"/>
</dbReference>
<feature type="region of interest" description="Disordered" evidence="1">
    <location>
        <begin position="425"/>
        <end position="477"/>
    </location>
</feature>
<proteinExistence type="predicted"/>
<reference evidence="2" key="2">
    <citation type="journal article" date="2016" name="G3 (Bethesda)">
        <title>Genome Evolution in Three Species of Cactophilic Drosophila.</title>
        <authorList>
            <person name="Sanchez-Flores A."/>
            <person name="Penazola F."/>
            <person name="Carpinteyro-Ponce J."/>
            <person name="Nazario-Yepiz N."/>
            <person name="Abreu-Goodger C."/>
            <person name="Machado C.A."/>
            <person name="Markow T.A."/>
        </authorList>
    </citation>
    <scope>NUCLEOTIDE SEQUENCE [LARGE SCALE GENOMIC DNA]</scope>
</reference>
<reference evidence="2" key="1">
    <citation type="journal article" date="1997" name="Nucleic Acids Res.">
        <title>tRNAscan-SE: a program for improved detection of transfer RNA genes in genomic sequence.</title>
        <authorList>
            <person name="Lowe T.M."/>
            <person name="Eddy S.R."/>
        </authorList>
    </citation>
    <scope>NUCLEOTIDE SEQUENCE [LARGE SCALE GENOMIC DNA]</scope>
</reference>
<feature type="compositionally biased region" description="Basic residues" evidence="1">
    <location>
        <begin position="441"/>
        <end position="457"/>
    </location>
</feature>
<keyword evidence="2" id="KW-1185">Reference proteome</keyword>
<feature type="non-terminal residue" evidence="3">
    <location>
        <position position="477"/>
    </location>
</feature>
<feature type="region of interest" description="Disordered" evidence="1">
    <location>
        <begin position="82"/>
        <end position="139"/>
    </location>
</feature>
<sequence length="477" mass="54257">MRFGCHCAATKVKGTKTASPTATTRTTPRIRQRLQRIARQDNADMWSNLLLPLLLLHFVHLHATLAMATASGGLTVIEGASTTSSTTTTTTTGSSSSRSSHSTTTTTTSSSSNDNNNNNNSGSNNSGSNNSRSTTHTTHTTATGSVNIHMALATAPVVPASSQRKRHRKRNSSWYDYRNYNENTTAPEWINPCGGSYHTPSATERNRAQRPKQIFNQLKRAAGTEYHELNSTEDHSGIDIRDMHMWSLHKYNYKFLPKLKPNSTIALKRWYRNMQTYVASFAYLRRVQINWDRQYLKRESNVAKELKKLLLSSRSMLCELETAVNRTYPPLAPGRAGAAAAKQRRQKHVSRHDMNKRLKLRSKTRTGAWALAAVAAAAAAETTTETAAAAAAAAAIGEADAMDMRFVKHHYYEFLRTMWQLMRRHSKREREQQKPLEQRQRQRPHHHHHHHHQHHQQQHQQQQQQQQQKRQQQQQLQ</sequence>
<reference evidence="3" key="3">
    <citation type="submission" date="2025-08" db="UniProtKB">
        <authorList>
            <consortium name="RefSeq"/>
        </authorList>
    </citation>
    <scope>IDENTIFICATION</scope>
    <source>
        <tissue evidence="3">Whole organism</tissue>
    </source>
</reference>
<accession>A0ABM1PRS6</accession>
<evidence type="ECO:0000256" key="1">
    <source>
        <dbReference type="SAM" id="MobiDB-lite"/>
    </source>
</evidence>
<organism evidence="2 3">
    <name type="scientific">Drosophila arizonae</name>
    <name type="common">Fruit fly</name>
    <dbReference type="NCBI Taxonomy" id="7263"/>
    <lineage>
        <taxon>Eukaryota</taxon>
        <taxon>Metazoa</taxon>
        <taxon>Ecdysozoa</taxon>
        <taxon>Arthropoda</taxon>
        <taxon>Hexapoda</taxon>
        <taxon>Insecta</taxon>
        <taxon>Pterygota</taxon>
        <taxon>Neoptera</taxon>
        <taxon>Endopterygota</taxon>
        <taxon>Diptera</taxon>
        <taxon>Brachycera</taxon>
        <taxon>Muscomorpha</taxon>
        <taxon>Ephydroidea</taxon>
        <taxon>Drosophilidae</taxon>
        <taxon>Drosophila</taxon>
    </lineage>
</organism>
<feature type="compositionally biased region" description="Basic and acidic residues" evidence="1">
    <location>
        <begin position="428"/>
        <end position="440"/>
    </location>
</feature>
<protein>
    <submittedName>
        <fullName evidence="3">Mediator of RNA polymerase II transcription subunit 26</fullName>
    </submittedName>
</protein>
<feature type="compositionally biased region" description="Low complexity" evidence="1">
    <location>
        <begin position="458"/>
        <end position="477"/>
    </location>
</feature>
<dbReference type="PANTHER" id="PTHR23107:SF34">
    <property type="entry name" value="HTH LA-TYPE RNA-BINDING DOMAIN-CONTAINING PROTEIN"/>
    <property type="match status" value="1"/>
</dbReference>
<evidence type="ECO:0000313" key="2">
    <source>
        <dbReference type="Proteomes" id="UP000694904"/>
    </source>
</evidence>
<dbReference type="GeneID" id="108618424"/>
<dbReference type="RefSeq" id="XP_017869912.1">
    <property type="nucleotide sequence ID" value="XM_018014423.1"/>
</dbReference>
<gene>
    <name evidence="3" type="primary">LOC108618424</name>
</gene>
<name>A0ABM1PRS6_DROAR</name>
<evidence type="ECO:0000313" key="3">
    <source>
        <dbReference type="RefSeq" id="XP_017869912.1"/>
    </source>
</evidence>
<dbReference type="Proteomes" id="UP000694904">
    <property type="component" value="Chromosome X"/>
</dbReference>
<dbReference type="Pfam" id="PF15972">
    <property type="entry name" value="Unpaired"/>
    <property type="match status" value="1"/>
</dbReference>
<dbReference type="InterPro" id="IPR031901">
    <property type="entry name" value="Unpaired"/>
</dbReference>